<evidence type="ECO:0000313" key="2">
    <source>
        <dbReference type="Proteomes" id="UP001158986"/>
    </source>
</evidence>
<dbReference type="Proteomes" id="UP001158986">
    <property type="component" value="Unassembled WGS sequence"/>
</dbReference>
<gene>
    <name evidence="1" type="ORF">PBS001_LOCUS6976</name>
</gene>
<reference evidence="1 2" key="1">
    <citation type="submission" date="2021-11" db="EMBL/GenBank/DDBJ databases">
        <authorList>
            <person name="Islam A."/>
            <person name="Islam S."/>
            <person name="Flora M.S."/>
            <person name="Rahman M."/>
            <person name="Ziaur R.M."/>
            <person name="Epstein J.H."/>
            <person name="Hassan M."/>
            <person name="Klassen M."/>
            <person name="Woodard K."/>
            <person name="Webb A."/>
            <person name="Webby R.J."/>
            <person name="El Zowalaty M.E."/>
        </authorList>
    </citation>
    <scope>NUCLEOTIDE SEQUENCE [LARGE SCALE GENOMIC DNA]</scope>
    <source>
        <strain evidence="1">Pbs1</strain>
    </source>
</reference>
<accession>A0ABN8D6D4</accession>
<dbReference type="EMBL" id="CAKLCB010000360">
    <property type="protein sequence ID" value="CAH0520499.1"/>
    <property type="molecule type" value="Genomic_DNA"/>
</dbReference>
<keyword evidence="2" id="KW-1185">Reference proteome</keyword>
<comment type="caution">
    <text evidence="1">The sequence shown here is derived from an EMBL/GenBank/DDBJ whole genome shotgun (WGS) entry which is preliminary data.</text>
</comment>
<evidence type="ECO:0000313" key="1">
    <source>
        <dbReference type="EMBL" id="CAH0520499.1"/>
    </source>
</evidence>
<organism evidence="1 2">
    <name type="scientific">Peronospora belbahrii</name>
    <dbReference type="NCBI Taxonomy" id="622444"/>
    <lineage>
        <taxon>Eukaryota</taxon>
        <taxon>Sar</taxon>
        <taxon>Stramenopiles</taxon>
        <taxon>Oomycota</taxon>
        <taxon>Peronosporomycetes</taxon>
        <taxon>Peronosporales</taxon>
        <taxon>Peronosporaceae</taxon>
        <taxon>Peronospora</taxon>
    </lineage>
</organism>
<proteinExistence type="predicted"/>
<protein>
    <submittedName>
        <fullName evidence="1">Uncharacterized protein</fullName>
    </submittedName>
</protein>
<name>A0ABN8D6D4_9STRA</name>
<sequence length="219" mass="25236">MDTLVATSLKPVQEGDTLYRRLRSDTSASDSGEERTMSSTISEQVKLSWLESLVTRIQSAFSSKPNVDSEQETLIEAFKRGVVKDPTPEEFVSEGHLSTLFLWVRNHNVMHPSKPLKVRTILKKMYTKSELRKMLKDFSKNARNHYVTMRYSQGVHVIDWMDAGYAVSTINVHFDPEKAAAYCKSIEYVINCQMIELMHKPLDKTLRTNVKHLEQLLKR</sequence>